<evidence type="ECO:0000313" key="2">
    <source>
        <dbReference type="EMBL" id="MED6188310.1"/>
    </source>
</evidence>
<dbReference type="Proteomes" id="UP001341840">
    <property type="component" value="Unassembled WGS sequence"/>
</dbReference>
<keyword evidence="3" id="KW-1185">Reference proteome</keyword>
<dbReference type="EMBL" id="JASCZI010182628">
    <property type="protein sequence ID" value="MED6188310.1"/>
    <property type="molecule type" value="Genomic_DNA"/>
</dbReference>
<sequence length="87" mass="9854">MLENPAWKQFDTIVRTPLSNLTNCSSSQYPNVRPSDQQNSSLDRMQSTERLLSVVHDVAQPTTVNNMEALIDYDPLVDYEGNVKNLV</sequence>
<gene>
    <name evidence="2" type="ORF">PIB30_084753</name>
</gene>
<evidence type="ECO:0000313" key="3">
    <source>
        <dbReference type="Proteomes" id="UP001341840"/>
    </source>
</evidence>
<evidence type="ECO:0000256" key="1">
    <source>
        <dbReference type="SAM" id="MobiDB-lite"/>
    </source>
</evidence>
<name>A0ABU6WR16_9FABA</name>
<accession>A0ABU6WR16</accession>
<reference evidence="2 3" key="1">
    <citation type="journal article" date="2023" name="Plants (Basel)">
        <title>Bridging the Gap: Combining Genomics and Transcriptomics Approaches to Understand Stylosanthes scabra, an Orphan Legume from the Brazilian Caatinga.</title>
        <authorList>
            <person name="Ferreira-Neto J.R.C."/>
            <person name="da Silva M.D."/>
            <person name="Binneck E."/>
            <person name="de Melo N.F."/>
            <person name="da Silva R.H."/>
            <person name="de Melo A.L.T.M."/>
            <person name="Pandolfi V."/>
            <person name="Bustamante F.O."/>
            <person name="Brasileiro-Vidal A.C."/>
            <person name="Benko-Iseppon A.M."/>
        </authorList>
    </citation>
    <scope>NUCLEOTIDE SEQUENCE [LARGE SCALE GENOMIC DNA]</scope>
    <source>
        <tissue evidence="2">Leaves</tissue>
    </source>
</reference>
<feature type="region of interest" description="Disordered" evidence="1">
    <location>
        <begin position="24"/>
        <end position="44"/>
    </location>
</feature>
<comment type="caution">
    <text evidence="2">The sequence shown here is derived from an EMBL/GenBank/DDBJ whole genome shotgun (WGS) entry which is preliminary data.</text>
</comment>
<proteinExistence type="predicted"/>
<organism evidence="2 3">
    <name type="scientific">Stylosanthes scabra</name>
    <dbReference type="NCBI Taxonomy" id="79078"/>
    <lineage>
        <taxon>Eukaryota</taxon>
        <taxon>Viridiplantae</taxon>
        <taxon>Streptophyta</taxon>
        <taxon>Embryophyta</taxon>
        <taxon>Tracheophyta</taxon>
        <taxon>Spermatophyta</taxon>
        <taxon>Magnoliopsida</taxon>
        <taxon>eudicotyledons</taxon>
        <taxon>Gunneridae</taxon>
        <taxon>Pentapetalae</taxon>
        <taxon>rosids</taxon>
        <taxon>fabids</taxon>
        <taxon>Fabales</taxon>
        <taxon>Fabaceae</taxon>
        <taxon>Papilionoideae</taxon>
        <taxon>50 kb inversion clade</taxon>
        <taxon>dalbergioids sensu lato</taxon>
        <taxon>Dalbergieae</taxon>
        <taxon>Pterocarpus clade</taxon>
        <taxon>Stylosanthes</taxon>
    </lineage>
</organism>
<protein>
    <submittedName>
        <fullName evidence="2">Uncharacterized protein</fullName>
    </submittedName>
</protein>